<protein>
    <submittedName>
        <fullName evidence="3">SPASM domain-containing protein</fullName>
    </submittedName>
</protein>
<dbReference type="NCBIfam" id="TIGR04085">
    <property type="entry name" value="rSAM_more_4Fe4S"/>
    <property type="match status" value="1"/>
</dbReference>
<sequence length="432" mass="47764">MMKLSRYISSTTMDGGDDAAEAPDRIIYSSVSNMTAVVNESIYDHLINGRFDLLDGTVRKELENAAILVPSERDELATVLRENNARYDNFSLMLNVSAGCQSGCTSCAPQQERKTMDDTVQTALKHYIERELRSAQFKAFNVIWNVGDPADDLSLITDLSAFNLAMADKYSVLFASAMICDGTALNRELFEQLFYGSGIRNFHIALDDRASQVFDNILDILENISFLPQHGVIFEIRINIDAFGEEAVLAVIDRFAAAGAQNRVTFQFGVTEGAERTAADMEELASFEIEYMLHALQKGFILGILPARAFVPCAAVDKGAATVDLSGNLFSCNALSSAGAAIQALNRLGNLTEGDRALSRDSKFRNWFHELENGDTACYSCNLLPVCGGGCRLKWEEGKNGCPAFKYNMEDRLVLSYLNQKMRMNELLIEED</sequence>
<dbReference type="PANTHER" id="PTHR43787:SF3">
    <property type="entry name" value="ARYLSULFATASE REGULATORY PROTEIN"/>
    <property type="match status" value="1"/>
</dbReference>
<comment type="caution">
    <text evidence="3">The sequence shown here is derived from an EMBL/GenBank/DDBJ whole genome shotgun (WGS) entry which is preliminary data.</text>
</comment>
<dbReference type="EMBL" id="JABBGC010000002">
    <property type="protein sequence ID" value="NML40000.1"/>
    <property type="molecule type" value="Genomic_DNA"/>
</dbReference>
<evidence type="ECO:0000313" key="4">
    <source>
        <dbReference type="Proteomes" id="UP000583266"/>
    </source>
</evidence>
<keyword evidence="2" id="KW-0479">Metal-binding</keyword>
<evidence type="ECO:0000256" key="1">
    <source>
        <dbReference type="ARBA" id="ARBA00001966"/>
    </source>
</evidence>
<dbReference type="RefSeq" id="WP_169227044.1">
    <property type="nucleotide sequence ID" value="NZ_JABBGC010000002.1"/>
</dbReference>
<dbReference type="Gene3D" id="3.20.20.70">
    <property type="entry name" value="Aldolase class I"/>
    <property type="match status" value="1"/>
</dbReference>
<dbReference type="SUPFAM" id="SSF102114">
    <property type="entry name" value="Radical SAM enzymes"/>
    <property type="match status" value="1"/>
</dbReference>
<dbReference type="GO" id="GO:0051539">
    <property type="term" value="F:4 iron, 4 sulfur cluster binding"/>
    <property type="evidence" value="ECO:0007669"/>
    <property type="project" value="UniProtKB-KW"/>
</dbReference>
<organism evidence="3 4">
    <name type="scientific">Chitinophaga fulva</name>
    <dbReference type="NCBI Taxonomy" id="2728842"/>
    <lineage>
        <taxon>Bacteria</taxon>
        <taxon>Pseudomonadati</taxon>
        <taxon>Bacteroidota</taxon>
        <taxon>Chitinophagia</taxon>
        <taxon>Chitinophagales</taxon>
        <taxon>Chitinophagaceae</taxon>
        <taxon>Chitinophaga</taxon>
    </lineage>
</organism>
<reference evidence="3 4" key="1">
    <citation type="submission" date="2020-04" db="EMBL/GenBank/DDBJ databases">
        <title>Chitinophaga sp. G-6-1-13 sp. nov., isolated from soil.</title>
        <authorList>
            <person name="Dahal R.H."/>
            <person name="Chaudhary D.K."/>
        </authorList>
    </citation>
    <scope>NUCLEOTIDE SEQUENCE [LARGE SCALE GENOMIC DNA]</scope>
    <source>
        <strain evidence="3 4">G-6-1-13</strain>
    </source>
</reference>
<name>A0A848GTN4_9BACT</name>
<dbReference type="InterPro" id="IPR058240">
    <property type="entry name" value="rSAM_sf"/>
</dbReference>
<accession>A0A848GTN4</accession>
<dbReference type="AlphaFoldDB" id="A0A848GTN4"/>
<evidence type="ECO:0000313" key="3">
    <source>
        <dbReference type="EMBL" id="NML40000.1"/>
    </source>
</evidence>
<dbReference type="Proteomes" id="UP000583266">
    <property type="component" value="Unassembled WGS sequence"/>
</dbReference>
<dbReference type="InterPro" id="IPR013785">
    <property type="entry name" value="Aldolase_TIM"/>
</dbReference>
<comment type="cofactor">
    <cofactor evidence="1">
        <name>[4Fe-4S] cluster</name>
        <dbReference type="ChEBI" id="CHEBI:49883"/>
    </cofactor>
</comment>
<dbReference type="InterPro" id="IPR023885">
    <property type="entry name" value="4Fe4S-binding_SPASM_dom"/>
</dbReference>
<keyword evidence="2" id="KW-0411">Iron-sulfur</keyword>
<dbReference type="PANTHER" id="PTHR43787">
    <property type="entry name" value="FEMO COFACTOR BIOSYNTHESIS PROTEIN NIFB-RELATED"/>
    <property type="match status" value="1"/>
</dbReference>
<keyword evidence="2" id="KW-0408">Iron</keyword>
<keyword evidence="2" id="KW-0004">4Fe-4S</keyword>
<gene>
    <name evidence="3" type="ORF">HHL17_22555</name>
</gene>
<proteinExistence type="predicted"/>
<evidence type="ECO:0000256" key="2">
    <source>
        <dbReference type="ARBA" id="ARBA00022485"/>
    </source>
</evidence>
<keyword evidence="4" id="KW-1185">Reference proteome</keyword>